<dbReference type="OrthoDB" id="6129702at2759"/>
<dbReference type="InterPro" id="IPR038765">
    <property type="entry name" value="Papain-like_cys_pep_sf"/>
</dbReference>
<proteinExistence type="predicted"/>
<feature type="region of interest" description="Disordered" evidence="1">
    <location>
        <begin position="1"/>
        <end position="29"/>
    </location>
</feature>
<evidence type="ECO:0000313" key="3">
    <source>
        <dbReference type="EMBL" id="CAF0893182.1"/>
    </source>
</evidence>
<dbReference type="InterPro" id="IPR052557">
    <property type="entry name" value="CAP/Cytokinesis_protein"/>
</dbReference>
<dbReference type="Gene3D" id="3.10.620.30">
    <property type="match status" value="1"/>
</dbReference>
<gene>
    <name evidence="3" type="ORF">GPM918_LOCUS8233</name>
    <name evidence="4" type="ORF">SRO942_LOCUS8233</name>
</gene>
<dbReference type="Pfam" id="PF23265">
    <property type="entry name" value="Ig-like_KY"/>
    <property type="match status" value="1"/>
</dbReference>
<feature type="region of interest" description="Disordered" evidence="1">
    <location>
        <begin position="144"/>
        <end position="170"/>
    </location>
</feature>
<dbReference type="InterPro" id="IPR056564">
    <property type="entry name" value="Ig-like_KY"/>
</dbReference>
<name>A0A813Z460_9BILA</name>
<accession>A0A813Z460</accession>
<dbReference type="GO" id="GO:0005737">
    <property type="term" value="C:cytoplasm"/>
    <property type="evidence" value="ECO:0007669"/>
    <property type="project" value="TreeGrafter"/>
</dbReference>
<dbReference type="Proteomes" id="UP000681722">
    <property type="component" value="Unassembled WGS sequence"/>
</dbReference>
<organism evidence="3 5">
    <name type="scientific">Didymodactylos carnosus</name>
    <dbReference type="NCBI Taxonomy" id="1234261"/>
    <lineage>
        <taxon>Eukaryota</taxon>
        <taxon>Metazoa</taxon>
        <taxon>Spiralia</taxon>
        <taxon>Gnathifera</taxon>
        <taxon>Rotifera</taxon>
        <taxon>Eurotatoria</taxon>
        <taxon>Bdelloidea</taxon>
        <taxon>Philodinida</taxon>
        <taxon>Philodinidae</taxon>
        <taxon>Didymodactylos</taxon>
    </lineage>
</organism>
<dbReference type="SMART" id="SM00460">
    <property type="entry name" value="TGc"/>
    <property type="match status" value="1"/>
</dbReference>
<feature type="compositionally biased region" description="Basic and acidic residues" evidence="1">
    <location>
        <begin position="144"/>
        <end position="156"/>
    </location>
</feature>
<comment type="caution">
    <text evidence="3">The sequence shown here is derived from an EMBL/GenBank/DDBJ whole genome shotgun (WGS) entry which is preliminary data.</text>
</comment>
<feature type="domain" description="Transglutaminase-like" evidence="2">
    <location>
        <begin position="399"/>
        <end position="466"/>
    </location>
</feature>
<dbReference type="EMBL" id="CAJOBC010001412">
    <property type="protein sequence ID" value="CAF3677060.1"/>
    <property type="molecule type" value="Genomic_DNA"/>
</dbReference>
<dbReference type="Pfam" id="PF01841">
    <property type="entry name" value="Transglut_core"/>
    <property type="match status" value="1"/>
</dbReference>
<dbReference type="SUPFAM" id="SSF54001">
    <property type="entry name" value="Cysteine proteinases"/>
    <property type="match status" value="1"/>
</dbReference>
<dbReference type="PANTHER" id="PTHR46333:SF2">
    <property type="entry name" value="CYTOKINESIS PROTEIN 3"/>
    <property type="match status" value="1"/>
</dbReference>
<feature type="compositionally biased region" description="Acidic residues" evidence="1">
    <location>
        <begin position="251"/>
        <end position="260"/>
    </location>
</feature>
<feature type="region of interest" description="Disordered" evidence="1">
    <location>
        <begin position="226"/>
        <end position="288"/>
    </location>
</feature>
<evidence type="ECO:0000256" key="1">
    <source>
        <dbReference type="SAM" id="MobiDB-lite"/>
    </source>
</evidence>
<dbReference type="InterPro" id="IPR002931">
    <property type="entry name" value="Transglutaminase-like"/>
</dbReference>
<dbReference type="Proteomes" id="UP000663829">
    <property type="component" value="Unassembled WGS sequence"/>
</dbReference>
<dbReference type="AlphaFoldDB" id="A0A813Z460"/>
<evidence type="ECO:0000313" key="4">
    <source>
        <dbReference type="EMBL" id="CAF3677060.1"/>
    </source>
</evidence>
<dbReference type="PANTHER" id="PTHR46333">
    <property type="entry name" value="CYTOKINESIS PROTEIN 3"/>
    <property type="match status" value="1"/>
</dbReference>
<reference evidence="3" key="1">
    <citation type="submission" date="2021-02" db="EMBL/GenBank/DDBJ databases">
        <authorList>
            <person name="Nowell W R."/>
        </authorList>
    </citation>
    <scope>NUCLEOTIDE SEQUENCE</scope>
</reference>
<keyword evidence="5" id="KW-1185">Reference proteome</keyword>
<evidence type="ECO:0000313" key="5">
    <source>
        <dbReference type="Proteomes" id="UP000663829"/>
    </source>
</evidence>
<evidence type="ECO:0000259" key="2">
    <source>
        <dbReference type="SMART" id="SM00460"/>
    </source>
</evidence>
<feature type="compositionally biased region" description="Polar residues" evidence="1">
    <location>
        <begin position="261"/>
        <end position="276"/>
    </location>
</feature>
<dbReference type="EMBL" id="CAJNOQ010001412">
    <property type="protein sequence ID" value="CAF0893182.1"/>
    <property type="molecule type" value="Genomic_DNA"/>
</dbReference>
<protein>
    <recommendedName>
        <fullName evidence="2">Transglutaminase-like domain-containing protein</fullName>
    </recommendedName>
</protein>
<sequence>MVIGLIPTADDNKSPAQVPPGDGAGNTDRKLLVHRSRANDDVLSSRPSSRQAAVTEITSLDLRRPMTTATSAIRKRHLSSHDPNRVDKELNHHYVDPFEIYRAHPNRVDKGLSHHYVDPFEIYRAHPNRVDKELSHHYVDPFEIKRAHPPDDASSEKHKHKHGRHQATQTDLLDAEFKEFLRFRQKKIEMKTVSVQTDLLGTNIVVKTDPSASIKRKESVASFESDYSTSDFLPSSSDSFSPAYTVSEKQDDSENNDDASEATTQKVSTTKKGQQTNRRDEGLPSAISTPLITPSIVSTAEQLDNTAKPVHATHISDAFSTELCSLRQSAIDNRSYRMVVDSWKPTSMSQLISLVKDYSTGKNLVEKAWLIFYWISQNIEYDTESYFSGKIPHKSANDVFLSKKSVCGGFGSIFEQLCNGIGLKCVKISGYAKGYSYQTKKTFDRTNHAWNAIEIGRFWYLVDPTWGEGYLQEKQSKKKLIPYYFLVRPEHLVYTHLPEDSKWQLLPQPINMQQFLDLPEPWPAYFELKLELVTKTPTGNVHLKENHSFVKIVLRCPADVHLLCSIKQKEQKVIGGDLIQYDHVKNVWECLFAPKLGGLHELMIYAKKLGAKGSFEGAIRFTLNAPIELKPCIFPITYNSFVEKNCRIYAPLEGVLKSGSRVTIHCRIPGAKRVRLILDDKTWLSEDGYADGILKREITVPKKEVTINVQYGNESNYTTLVKYTVK</sequence>
<feature type="compositionally biased region" description="Low complexity" evidence="1">
    <location>
        <begin position="226"/>
        <end position="245"/>
    </location>
</feature>